<dbReference type="PROSITE" id="PS50929">
    <property type="entry name" value="ABC_TM1F"/>
    <property type="match status" value="1"/>
</dbReference>
<evidence type="ECO:0000259" key="8">
    <source>
        <dbReference type="PROSITE" id="PS50893"/>
    </source>
</evidence>
<dbReference type="GO" id="GO:0016887">
    <property type="term" value="F:ATP hydrolysis activity"/>
    <property type="evidence" value="ECO:0007669"/>
    <property type="project" value="InterPro"/>
</dbReference>
<feature type="transmembrane region" description="Helical" evidence="7">
    <location>
        <begin position="43"/>
        <end position="62"/>
    </location>
</feature>
<dbReference type="SUPFAM" id="SSF90123">
    <property type="entry name" value="ABC transporter transmembrane region"/>
    <property type="match status" value="1"/>
</dbReference>
<proteinExistence type="predicted"/>
<keyword evidence="3" id="KW-0547">Nucleotide-binding</keyword>
<dbReference type="OrthoDB" id="5288404at2"/>
<dbReference type="SUPFAM" id="SSF52540">
    <property type="entry name" value="P-loop containing nucleoside triphosphate hydrolases"/>
    <property type="match status" value="1"/>
</dbReference>
<dbReference type="InterPro" id="IPR036640">
    <property type="entry name" value="ABC1_TM_sf"/>
</dbReference>
<evidence type="ECO:0000256" key="2">
    <source>
        <dbReference type="ARBA" id="ARBA00022692"/>
    </source>
</evidence>
<keyword evidence="11" id="KW-1185">Reference proteome</keyword>
<protein>
    <submittedName>
        <fullName evidence="10">ATP-binding cassette, subfamily C, CydC</fullName>
    </submittedName>
</protein>
<organism evidence="10 11">
    <name type="scientific">Paracoccus alcaliphilus</name>
    <dbReference type="NCBI Taxonomy" id="34002"/>
    <lineage>
        <taxon>Bacteria</taxon>
        <taxon>Pseudomonadati</taxon>
        <taxon>Pseudomonadota</taxon>
        <taxon>Alphaproteobacteria</taxon>
        <taxon>Rhodobacterales</taxon>
        <taxon>Paracoccaceae</taxon>
        <taxon>Paracoccus</taxon>
    </lineage>
</organism>
<feature type="transmembrane region" description="Helical" evidence="7">
    <location>
        <begin position="165"/>
        <end position="183"/>
    </location>
</feature>
<dbReference type="AlphaFoldDB" id="A0A1H8IP29"/>
<name>A0A1H8IP29_9RHOB</name>
<dbReference type="STRING" id="34002.SAMN04489859_101364"/>
<evidence type="ECO:0000313" key="11">
    <source>
        <dbReference type="Proteomes" id="UP000199054"/>
    </source>
</evidence>
<dbReference type="InterPro" id="IPR011527">
    <property type="entry name" value="ABC1_TM_dom"/>
</dbReference>
<feature type="transmembrane region" description="Helical" evidence="7">
    <location>
        <begin position="250"/>
        <end position="269"/>
    </location>
</feature>
<feature type="transmembrane region" description="Helical" evidence="7">
    <location>
        <begin position="139"/>
        <end position="159"/>
    </location>
</feature>
<dbReference type="InterPro" id="IPR003439">
    <property type="entry name" value="ABC_transporter-like_ATP-bd"/>
</dbReference>
<dbReference type="InterPro" id="IPR017871">
    <property type="entry name" value="ABC_transporter-like_CS"/>
</dbReference>
<dbReference type="Gene3D" id="3.40.50.300">
    <property type="entry name" value="P-loop containing nucleotide triphosphate hydrolases"/>
    <property type="match status" value="1"/>
</dbReference>
<sequence>MSPLRQIWRVIRAAHPREMRRGLALGVAVALSGVALLGLSGWFITAAGIAGAAGLGAHFDVFRPSAGIRFLAITRTASRYGERLLTHDATLKALAALRVRVLDGLSQADFAQQSRLRGGEALNRLTADIDALDGLAIRLVFPALSGLIACALSFAALWLWVGPGVAFWVVGLSLTGALAVLIWSGRAAMIPAAEAEARHQALRSATIDRLRGRPVLAVAGRLEDAGAELLALDADARRAQMAQARIEHRAQVLLQALSALVLAGALWLAGDLVLQGRIGAAQAGLAVFVALAMGELTGALQRGAAELGRMRDAARRVVPLLQMSHERPAPATATRPGLRLQGLTAAALPGLPPVVRDLTLEVAPRETVALTGASGRGKSVVLNTIAGLVAPVSGQVQVGGEVGYLPQRPALLAGSLRDALALAAPDADDVMMGAVLRHVALDLPLDLRLGEGGSGLSGGQARRLALARVLIRRPDILLLDEPTEGLDAATAERVLAGIRDWLPDAAILTAAHRQAERRMADRIVAL</sequence>
<dbReference type="InterPro" id="IPR039421">
    <property type="entry name" value="Type_1_exporter"/>
</dbReference>
<evidence type="ECO:0000313" key="10">
    <source>
        <dbReference type="EMBL" id="SEN69825.1"/>
    </source>
</evidence>
<evidence type="ECO:0000256" key="4">
    <source>
        <dbReference type="ARBA" id="ARBA00022840"/>
    </source>
</evidence>
<evidence type="ECO:0000256" key="5">
    <source>
        <dbReference type="ARBA" id="ARBA00022989"/>
    </source>
</evidence>
<dbReference type="RefSeq" id="WP_090612223.1">
    <property type="nucleotide sequence ID" value="NZ_CP067124.1"/>
</dbReference>
<reference evidence="10 11" key="1">
    <citation type="submission" date="2016-10" db="EMBL/GenBank/DDBJ databases">
        <authorList>
            <person name="de Groot N.N."/>
        </authorList>
    </citation>
    <scope>NUCLEOTIDE SEQUENCE [LARGE SCALE GENOMIC DNA]</scope>
    <source>
        <strain evidence="10 11">DSM 8512</strain>
    </source>
</reference>
<accession>A0A1H8IP29</accession>
<keyword evidence="5 7" id="KW-1133">Transmembrane helix</keyword>
<feature type="transmembrane region" description="Helical" evidence="7">
    <location>
        <begin position="21"/>
        <end position="37"/>
    </location>
</feature>
<dbReference type="InterPro" id="IPR003593">
    <property type="entry name" value="AAA+_ATPase"/>
</dbReference>
<evidence type="ECO:0000259" key="9">
    <source>
        <dbReference type="PROSITE" id="PS50929"/>
    </source>
</evidence>
<dbReference type="GO" id="GO:0005524">
    <property type="term" value="F:ATP binding"/>
    <property type="evidence" value="ECO:0007669"/>
    <property type="project" value="UniProtKB-KW"/>
</dbReference>
<dbReference type="InterPro" id="IPR027417">
    <property type="entry name" value="P-loop_NTPase"/>
</dbReference>
<dbReference type="PROSITE" id="PS00211">
    <property type="entry name" value="ABC_TRANSPORTER_1"/>
    <property type="match status" value="1"/>
</dbReference>
<comment type="subcellular location">
    <subcellularLocation>
        <location evidence="1">Cell membrane</location>
        <topology evidence="1">Multi-pass membrane protein</topology>
    </subcellularLocation>
</comment>
<evidence type="ECO:0000256" key="7">
    <source>
        <dbReference type="SAM" id="Phobius"/>
    </source>
</evidence>
<dbReference type="Proteomes" id="UP000199054">
    <property type="component" value="Unassembled WGS sequence"/>
</dbReference>
<gene>
    <name evidence="10" type="ORF">SAMN04489859_101364</name>
</gene>
<dbReference type="PANTHER" id="PTHR24221">
    <property type="entry name" value="ATP-BINDING CASSETTE SUB-FAMILY B"/>
    <property type="match status" value="1"/>
</dbReference>
<keyword evidence="4 10" id="KW-0067">ATP-binding</keyword>
<dbReference type="PANTHER" id="PTHR24221:SF590">
    <property type="entry name" value="COMPONENT LINKED WITH THE ASSEMBLY OF CYTOCHROME' TRANSPORT TRANSMEMBRANE ATP-BINDING PROTEIN ABC TRANSPORTER CYDD-RELATED"/>
    <property type="match status" value="1"/>
</dbReference>
<dbReference type="GO" id="GO:0140359">
    <property type="term" value="F:ABC-type transporter activity"/>
    <property type="evidence" value="ECO:0007669"/>
    <property type="project" value="InterPro"/>
</dbReference>
<feature type="domain" description="ABC transmembrane type-1" evidence="9">
    <location>
        <begin position="22"/>
        <end position="309"/>
    </location>
</feature>
<dbReference type="Gene3D" id="1.20.1560.10">
    <property type="entry name" value="ABC transporter type 1, transmembrane domain"/>
    <property type="match status" value="1"/>
</dbReference>
<dbReference type="SMART" id="SM00382">
    <property type="entry name" value="AAA"/>
    <property type="match status" value="1"/>
</dbReference>
<dbReference type="Pfam" id="PF00664">
    <property type="entry name" value="ABC_membrane"/>
    <property type="match status" value="1"/>
</dbReference>
<feature type="transmembrane region" description="Helical" evidence="7">
    <location>
        <begin position="281"/>
        <end position="300"/>
    </location>
</feature>
<evidence type="ECO:0000256" key="3">
    <source>
        <dbReference type="ARBA" id="ARBA00022741"/>
    </source>
</evidence>
<dbReference type="GO" id="GO:0005886">
    <property type="term" value="C:plasma membrane"/>
    <property type="evidence" value="ECO:0007669"/>
    <property type="project" value="UniProtKB-SubCell"/>
</dbReference>
<feature type="domain" description="ABC transporter" evidence="8">
    <location>
        <begin position="338"/>
        <end position="526"/>
    </location>
</feature>
<keyword evidence="2 7" id="KW-0812">Transmembrane</keyword>
<evidence type="ECO:0000256" key="1">
    <source>
        <dbReference type="ARBA" id="ARBA00004651"/>
    </source>
</evidence>
<dbReference type="Pfam" id="PF00005">
    <property type="entry name" value="ABC_tran"/>
    <property type="match status" value="1"/>
</dbReference>
<evidence type="ECO:0000256" key="6">
    <source>
        <dbReference type="ARBA" id="ARBA00023136"/>
    </source>
</evidence>
<dbReference type="EMBL" id="FODE01000013">
    <property type="protein sequence ID" value="SEN69825.1"/>
    <property type="molecule type" value="Genomic_DNA"/>
</dbReference>
<dbReference type="PROSITE" id="PS50893">
    <property type="entry name" value="ABC_TRANSPORTER_2"/>
    <property type="match status" value="1"/>
</dbReference>
<keyword evidence="6 7" id="KW-0472">Membrane</keyword>